<evidence type="ECO:0000259" key="2">
    <source>
        <dbReference type="PROSITE" id="PS50164"/>
    </source>
</evidence>
<dbReference type="InterPro" id="IPR035901">
    <property type="entry name" value="GIY-YIG_endonuc_sf"/>
</dbReference>
<keyword evidence="3" id="KW-0255">Endonuclease</keyword>
<accession>A0A0G0UB94</accession>
<dbReference type="AlphaFoldDB" id="A0A0G0UB94"/>
<dbReference type="SUPFAM" id="SSF82771">
    <property type="entry name" value="GIY-YIG endonuclease"/>
    <property type="match status" value="1"/>
</dbReference>
<reference evidence="3 4" key="1">
    <citation type="journal article" date="2015" name="Nature">
        <title>rRNA introns, odd ribosomes, and small enigmatic genomes across a large radiation of phyla.</title>
        <authorList>
            <person name="Brown C.T."/>
            <person name="Hug L.A."/>
            <person name="Thomas B.C."/>
            <person name="Sharon I."/>
            <person name="Castelle C.J."/>
            <person name="Singh A."/>
            <person name="Wilkins M.J."/>
            <person name="Williams K.H."/>
            <person name="Banfield J.F."/>
        </authorList>
    </citation>
    <scope>NUCLEOTIDE SEQUENCE [LARGE SCALE GENOMIC DNA]</scope>
</reference>
<dbReference type="GO" id="GO:0004519">
    <property type="term" value="F:endonuclease activity"/>
    <property type="evidence" value="ECO:0007669"/>
    <property type="project" value="UniProtKB-KW"/>
</dbReference>
<dbReference type="Gene3D" id="3.40.1440.10">
    <property type="entry name" value="GIY-YIG endonuclease"/>
    <property type="match status" value="1"/>
</dbReference>
<dbReference type="InterPro" id="IPR000305">
    <property type="entry name" value="GIY-YIG_endonuc"/>
</dbReference>
<dbReference type="PANTHER" id="PTHR34477">
    <property type="entry name" value="UPF0213 PROTEIN YHBQ"/>
    <property type="match status" value="1"/>
</dbReference>
<keyword evidence="3" id="KW-0540">Nuclease</keyword>
<keyword evidence="3" id="KW-0378">Hydrolase</keyword>
<dbReference type="InterPro" id="IPR050190">
    <property type="entry name" value="UPF0213_domain"/>
</dbReference>
<name>A0A0G0UB94_9BACT</name>
<dbReference type="PROSITE" id="PS50164">
    <property type="entry name" value="GIY_YIG"/>
    <property type="match status" value="1"/>
</dbReference>
<evidence type="ECO:0000313" key="3">
    <source>
        <dbReference type="EMBL" id="KKR86249.1"/>
    </source>
</evidence>
<organism evidence="3 4">
    <name type="scientific">Candidatus Curtissbacteria bacterium GW2011_GWA1_41_11</name>
    <dbReference type="NCBI Taxonomy" id="1618409"/>
    <lineage>
        <taxon>Bacteria</taxon>
        <taxon>Candidatus Curtissiibacteriota</taxon>
    </lineage>
</organism>
<dbReference type="Pfam" id="PF01541">
    <property type="entry name" value="GIY-YIG"/>
    <property type="match status" value="1"/>
</dbReference>
<proteinExistence type="inferred from homology"/>
<gene>
    <name evidence="3" type="ORF">UU34_C0018G0010</name>
</gene>
<dbReference type="PANTHER" id="PTHR34477:SF5">
    <property type="entry name" value="BSL5627 PROTEIN"/>
    <property type="match status" value="1"/>
</dbReference>
<dbReference type="CDD" id="cd10448">
    <property type="entry name" value="GIY-YIG_unchar_3"/>
    <property type="match status" value="1"/>
</dbReference>
<dbReference type="EMBL" id="LCAG01000018">
    <property type="protein sequence ID" value="KKR86249.1"/>
    <property type="molecule type" value="Genomic_DNA"/>
</dbReference>
<dbReference type="Proteomes" id="UP000034854">
    <property type="component" value="Unassembled WGS sequence"/>
</dbReference>
<evidence type="ECO:0000256" key="1">
    <source>
        <dbReference type="ARBA" id="ARBA00007435"/>
    </source>
</evidence>
<sequence>MVRHYFVYILASKRSGTLYIGITNRITRRTLEHKLNIVEGFTKKYQVHSLVYYEIYTDVKEAIKREKQLKWWRRDWKIKLIETENPKWEDLYKKIIF</sequence>
<evidence type="ECO:0000313" key="4">
    <source>
        <dbReference type="Proteomes" id="UP000034854"/>
    </source>
</evidence>
<comment type="caution">
    <text evidence="3">The sequence shown here is derived from an EMBL/GenBank/DDBJ whole genome shotgun (WGS) entry which is preliminary data.</text>
</comment>
<feature type="domain" description="GIY-YIG" evidence="2">
    <location>
        <begin position="3"/>
        <end position="79"/>
    </location>
</feature>
<comment type="similarity">
    <text evidence="1">Belongs to the UPF0213 family.</text>
</comment>
<protein>
    <submittedName>
        <fullName evidence="3">Endonuclease</fullName>
    </submittedName>
</protein>